<proteinExistence type="predicted"/>
<protein>
    <submittedName>
        <fullName evidence="2">Uncharacterized protein</fullName>
    </submittedName>
</protein>
<comment type="caution">
    <text evidence="2">The sequence shown here is derived from an EMBL/GenBank/DDBJ whole genome shotgun (WGS) entry which is preliminary data.</text>
</comment>
<sequence length="33" mass="3533">MTEGGYRNPLPPFGHLPPQAGEGKNKIISSTTH</sequence>
<gene>
    <name evidence="2" type="ORF">NTHI1209_00604</name>
</gene>
<evidence type="ECO:0000256" key="1">
    <source>
        <dbReference type="SAM" id="MobiDB-lite"/>
    </source>
</evidence>
<dbReference type="EMBL" id="JMQP01000002">
    <property type="protein sequence ID" value="KIS35001.1"/>
    <property type="molecule type" value="Genomic_DNA"/>
</dbReference>
<evidence type="ECO:0000313" key="2">
    <source>
        <dbReference type="EMBL" id="KIS35001.1"/>
    </source>
</evidence>
<organism evidence="2 3">
    <name type="scientific">Haemophilus influenzae</name>
    <dbReference type="NCBI Taxonomy" id="727"/>
    <lineage>
        <taxon>Bacteria</taxon>
        <taxon>Pseudomonadati</taxon>
        <taxon>Pseudomonadota</taxon>
        <taxon>Gammaproteobacteria</taxon>
        <taxon>Pasteurellales</taxon>
        <taxon>Pasteurellaceae</taxon>
        <taxon>Haemophilus</taxon>
    </lineage>
</organism>
<name>A0A158SVV7_HAEIF</name>
<dbReference type="PATRIC" id="fig|727.582.peg.546"/>
<feature type="region of interest" description="Disordered" evidence="1">
    <location>
        <begin position="1"/>
        <end position="33"/>
    </location>
</feature>
<dbReference type="AlphaFoldDB" id="A0A158SVV7"/>
<evidence type="ECO:0000313" key="3">
    <source>
        <dbReference type="Proteomes" id="UP000050700"/>
    </source>
</evidence>
<accession>A0A158SVV7</accession>
<reference evidence="2 3" key="1">
    <citation type="submission" date="2014-05" db="EMBL/GenBank/DDBJ databases">
        <title>Methylome analysis of the phasevarions of Haemophilus influenzae.</title>
        <authorList>
            <person name="Atack J.M."/>
            <person name="Fox K.L."/>
            <person name="Power P.M."/>
            <person name="Clark T."/>
            <person name="Jurcisek J."/>
            <person name="Korlach J."/>
            <person name="Bakaletz L.O."/>
            <person name="Jennings M.P."/>
        </authorList>
    </citation>
    <scope>NUCLEOTIDE SEQUENCE [LARGE SCALE GENOMIC DNA]</scope>
    <source>
        <strain evidence="2 3">1209</strain>
    </source>
</reference>
<dbReference type="Proteomes" id="UP000050700">
    <property type="component" value="Unassembled WGS sequence"/>
</dbReference>